<proteinExistence type="inferred from homology"/>
<evidence type="ECO:0000256" key="5">
    <source>
        <dbReference type="RuleBase" id="RU361157"/>
    </source>
</evidence>
<evidence type="ECO:0000256" key="2">
    <source>
        <dbReference type="ARBA" id="ARBA00022692"/>
    </source>
</evidence>
<name>A0A545TE88_9GAMM</name>
<keyword evidence="4 5" id="KW-0472">Membrane</keyword>
<dbReference type="PANTHER" id="PTHR43027">
    <property type="entry name" value="DOXORUBICIN RESISTANCE ABC TRANSPORTER PERMEASE PROTEIN DRRC-RELATED"/>
    <property type="match status" value="1"/>
</dbReference>
<reference evidence="7 8" key="1">
    <citation type="submission" date="2019-06" db="EMBL/GenBank/DDBJ databases">
        <title>Draft genome of Aliikangiella marina GYP-15.</title>
        <authorList>
            <person name="Wang G."/>
        </authorList>
    </citation>
    <scope>NUCLEOTIDE SEQUENCE [LARGE SCALE GENOMIC DNA]</scope>
    <source>
        <strain evidence="7 8">GYP-15</strain>
    </source>
</reference>
<keyword evidence="8" id="KW-1185">Reference proteome</keyword>
<evidence type="ECO:0000313" key="7">
    <source>
        <dbReference type="EMBL" id="TQV75520.1"/>
    </source>
</evidence>
<keyword evidence="5" id="KW-0813">Transport</keyword>
<feature type="transmembrane region" description="Helical" evidence="5">
    <location>
        <begin position="256"/>
        <end position="274"/>
    </location>
</feature>
<feature type="transmembrane region" description="Helical" evidence="5">
    <location>
        <begin position="216"/>
        <end position="244"/>
    </location>
</feature>
<keyword evidence="2 5" id="KW-0812">Transmembrane</keyword>
<feature type="transmembrane region" description="Helical" evidence="5">
    <location>
        <begin position="187"/>
        <end position="210"/>
    </location>
</feature>
<sequence>MMNKFFAILNARNKEFLRDRAALAWNFVFPVLLIFGFSFMFNDDARSLHKVGVLHTSLTNIESIDNPFLQLKHFQFVSYNDESEAVLKVDQHKIDLLVDFNNKRYWVNETSARGYIVETLLTNYFPNFDRSQTSGRAIRYVDWVMPGILGMNMMFSCLFGVGYVIVRYRKNGVLKRFQATPLTAFEFLSAQIVSRLIIVMLVTSIVFFGSHLLLDFYILGSLFNLLIVGMLGASSMIAMSLLIASKSASEEFAGGLLNFLSWPMMLLSGVWFSLEGAPEVVKSIAQIFPLTHMLDAARAIMTDGVGLAAVSGHLIVLAIMTIVFLAASSWMFSWGNNRT</sequence>
<organism evidence="7 8">
    <name type="scientific">Aliikangiella marina</name>
    <dbReference type="NCBI Taxonomy" id="1712262"/>
    <lineage>
        <taxon>Bacteria</taxon>
        <taxon>Pseudomonadati</taxon>
        <taxon>Pseudomonadota</taxon>
        <taxon>Gammaproteobacteria</taxon>
        <taxon>Oceanospirillales</taxon>
        <taxon>Pleioneaceae</taxon>
        <taxon>Aliikangiella</taxon>
    </lineage>
</organism>
<dbReference type="InterPro" id="IPR013525">
    <property type="entry name" value="ABC2_TM"/>
</dbReference>
<evidence type="ECO:0000313" key="8">
    <source>
        <dbReference type="Proteomes" id="UP000317839"/>
    </source>
</evidence>
<feature type="domain" description="ABC transmembrane type-2" evidence="6">
    <location>
        <begin position="110"/>
        <end position="335"/>
    </location>
</feature>
<dbReference type="GO" id="GO:0005886">
    <property type="term" value="C:plasma membrane"/>
    <property type="evidence" value="ECO:0007669"/>
    <property type="project" value="UniProtKB-SubCell"/>
</dbReference>
<dbReference type="Pfam" id="PF01061">
    <property type="entry name" value="ABC2_membrane"/>
    <property type="match status" value="1"/>
</dbReference>
<dbReference type="EMBL" id="VIKR01000002">
    <property type="protein sequence ID" value="TQV75520.1"/>
    <property type="molecule type" value="Genomic_DNA"/>
</dbReference>
<dbReference type="Proteomes" id="UP000317839">
    <property type="component" value="Unassembled WGS sequence"/>
</dbReference>
<protein>
    <recommendedName>
        <fullName evidence="5">Transport permease protein</fullName>
    </recommendedName>
</protein>
<dbReference type="InterPro" id="IPR047817">
    <property type="entry name" value="ABC2_TM_bact-type"/>
</dbReference>
<dbReference type="PROSITE" id="PS51012">
    <property type="entry name" value="ABC_TM2"/>
    <property type="match status" value="1"/>
</dbReference>
<evidence type="ECO:0000259" key="6">
    <source>
        <dbReference type="PROSITE" id="PS51012"/>
    </source>
</evidence>
<evidence type="ECO:0000256" key="3">
    <source>
        <dbReference type="ARBA" id="ARBA00022989"/>
    </source>
</evidence>
<feature type="transmembrane region" description="Helical" evidence="5">
    <location>
        <begin position="21"/>
        <end position="41"/>
    </location>
</feature>
<feature type="transmembrane region" description="Helical" evidence="5">
    <location>
        <begin position="143"/>
        <end position="166"/>
    </location>
</feature>
<dbReference type="InterPro" id="IPR052902">
    <property type="entry name" value="ABC-2_transporter"/>
</dbReference>
<dbReference type="AlphaFoldDB" id="A0A545TE88"/>
<comment type="caution">
    <text evidence="7">The sequence shown here is derived from an EMBL/GenBank/DDBJ whole genome shotgun (WGS) entry which is preliminary data.</text>
</comment>
<keyword evidence="3 5" id="KW-1133">Transmembrane helix</keyword>
<comment type="similarity">
    <text evidence="5">Belongs to the ABC-2 integral membrane protein family.</text>
</comment>
<accession>A0A545TE88</accession>
<dbReference type="OrthoDB" id="8988363at2"/>
<keyword evidence="5" id="KW-1003">Cell membrane</keyword>
<dbReference type="PANTHER" id="PTHR43027:SF2">
    <property type="entry name" value="TRANSPORT PERMEASE PROTEIN"/>
    <property type="match status" value="1"/>
</dbReference>
<feature type="transmembrane region" description="Helical" evidence="5">
    <location>
        <begin position="310"/>
        <end position="332"/>
    </location>
</feature>
<comment type="subcellular location">
    <subcellularLocation>
        <location evidence="5">Cell inner membrane</location>
        <topology evidence="5">Multi-pass membrane protein</topology>
    </subcellularLocation>
    <subcellularLocation>
        <location evidence="1">Membrane</location>
        <topology evidence="1">Multi-pass membrane protein</topology>
    </subcellularLocation>
</comment>
<gene>
    <name evidence="7" type="ORF">FLL45_11435</name>
</gene>
<dbReference type="GO" id="GO:0140359">
    <property type="term" value="F:ABC-type transporter activity"/>
    <property type="evidence" value="ECO:0007669"/>
    <property type="project" value="InterPro"/>
</dbReference>
<evidence type="ECO:0000256" key="1">
    <source>
        <dbReference type="ARBA" id="ARBA00004141"/>
    </source>
</evidence>
<evidence type="ECO:0000256" key="4">
    <source>
        <dbReference type="ARBA" id="ARBA00023136"/>
    </source>
</evidence>